<name>A0A9C7Q1A2_9RHOD</name>
<evidence type="ECO:0000259" key="7">
    <source>
        <dbReference type="PROSITE" id="PS50908"/>
    </source>
</evidence>
<evidence type="ECO:0000256" key="2">
    <source>
        <dbReference type="ARBA" id="ARBA00007665"/>
    </source>
</evidence>
<feature type="domain" description="RWD" evidence="7">
    <location>
        <begin position="7"/>
        <end position="103"/>
    </location>
</feature>
<evidence type="ECO:0000313" key="8">
    <source>
        <dbReference type="EMBL" id="GJQ14014.1"/>
    </source>
</evidence>
<keyword evidence="6" id="KW-0346">Stress response</keyword>
<comment type="caution">
    <text evidence="8">The sequence shown here is derived from an EMBL/GenBank/DDBJ whole genome shotgun (WGS) entry which is preliminary data.</text>
</comment>
<dbReference type="InterPro" id="IPR036956">
    <property type="entry name" value="Impact_N_sf"/>
</dbReference>
<dbReference type="InterPro" id="IPR001498">
    <property type="entry name" value="Impact_N"/>
</dbReference>
<dbReference type="InterPro" id="IPR020568">
    <property type="entry name" value="Ribosomal_Su5_D2-typ_SF"/>
</dbReference>
<dbReference type="AlphaFoldDB" id="A0A9C7Q1A2"/>
<reference evidence="8" key="1">
    <citation type="journal article" date="2022" name="Proc. Natl. Acad. Sci. U.S.A.">
        <title>Life cycle and functional genomics of the unicellular red alga Galdieria for elucidating algal and plant evolution and industrial use.</title>
        <authorList>
            <person name="Hirooka S."/>
            <person name="Itabashi T."/>
            <person name="Ichinose T.M."/>
            <person name="Onuma R."/>
            <person name="Fujiwara T."/>
            <person name="Yamashita S."/>
            <person name="Jong L.W."/>
            <person name="Tomita R."/>
            <person name="Iwane A.H."/>
            <person name="Miyagishima S.Y."/>
        </authorList>
    </citation>
    <scope>NUCLEOTIDE SEQUENCE</scope>
    <source>
        <strain evidence="8">NBRC 102759</strain>
    </source>
</reference>
<dbReference type="SMART" id="SM00591">
    <property type="entry name" value="RWD"/>
    <property type="match status" value="1"/>
</dbReference>
<evidence type="ECO:0000256" key="5">
    <source>
        <dbReference type="ARBA" id="ARBA00022845"/>
    </source>
</evidence>
<dbReference type="InterPro" id="IPR006575">
    <property type="entry name" value="RWD_dom"/>
</dbReference>
<comment type="similarity">
    <text evidence="2">Belongs to the IMPACT family.</text>
</comment>
<dbReference type="EMBL" id="BQMJ01000050">
    <property type="protein sequence ID" value="GJQ14014.1"/>
    <property type="molecule type" value="Genomic_DNA"/>
</dbReference>
<evidence type="ECO:0000256" key="1">
    <source>
        <dbReference type="ARBA" id="ARBA00004496"/>
    </source>
</evidence>
<evidence type="ECO:0000256" key="3">
    <source>
        <dbReference type="ARBA" id="ARBA00022490"/>
    </source>
</evidence>
<dbReference type="PROSITE" id="PS50908">
    <property type="entry name" value="RWD"/>
    <property type="match status" value="1"/>
</dbReference>
<dbReference type="Pfam" id="PF01205">
    <property type="entry name" value="Impact_N"/>
    <property type="match status" value="1"/>
</dbReference>
<evidence type="ECO:0000256" key="6">
    <source>
        <dbReference type="ARBA" id="ARBA00023016"/>
    </source>
</evidence>
<proteinExistence type="inferred from homology"/>
<keyword evidence="5" id="KW-0810">Translation regulation</keyword>
<keyword evidence="3" id="KW-0963">Cytoplasm</keyword>
<keyword evidence="9" id="KW-1185">Reference proteome</keyword>
<dbReference type="InterPro" id="IPR020569">
    <property type="entry name" value="UPF0029_Impact_CS"/>
</dbReference>
<comment type="subcellular location">
    <subcellularLocation>
        <location evidence="1">Cytoplasm</location>
    </subcellularLocation>
</comment>
<dbReference type="GO" id="GO:0140469">
    <property type="term" value="P:GCN2-mediated signaling"/>
    <property type="evidence" value="ECO:0007669"/>
    <property type="project" value="TreeGrafter"/>
</dbReference>
<dbReference type="SUPFAM" id="SSF54211">
    <property type="entry name" value="Ribosomal protein S5 domain 2-like"/>
    <property type="match status" value="1"/>
</dbReference>
<dbReference type="PANTHER" id="PTHR16301:SF25">
    <property type="entry name" value="PROTEIN IMPACT"/>
    <property type="match status" value="1"/>
</dbReference>
<organism evidence="8 9">
    <name type="scientific">Galdieria partita</name>
    <dbReference type="NCBI Taxonomy" id="83374"/>
    <lineage>
        <taxon>Eukaryota</taxon>
        <taxon>Rhodophyta</taxon>
        <taxon>Bangiophyceae</taxon>
        <taxon>Galdieriales</taxon>
        <taxon>Galdieriaceae</taxon>
        <taxon>Galdieria</taxon>
    </lineage>
</organism>
<dbReference type="Proteomes" id="UP001061958">
    <property type="component" value="Unassembled WGS sequence"/>
</dbReference>
<dbReference type="InterPro" id="IPR016135">
    <property type="entry name" value="UBQ-conjugating_enzyme/RWD"/>
</dbReference>
<dbReference type="Pfam" id="PF05773">
    <property type="entry name" value="RWD"/>
    <property type="match status" value="1"/>
</dbReference>
<dbReference type="Gene3D" id="3.30.230.30">
    <property type="entry name" value="Impact, N-terminal domain"/>
    <property type="match status" value="1"/>
</dbReference>
<dbReference type="InterPro" id="IPR023582">
    <property type="entry name" value="Impact"/>
</dbReference>
<dbReference type="GO" id="GO:0005737">
    <property type="term" value="C:cytoplasm"/>
    <property type="evidence" value="ECO:0007669"/>
    <property type="project" value="UniProtKB-SubCell"/>
</dbReference>
<dbReference type="Gene3D" id="3.10.110.10">
    <property type="entry name" value="Ubiquitin Conjugating Enzyme"/>
    <property type="match status" value="1"/>
</dbReference>
<gene>
    <name evidence="8" type="ORF">GpartN1_g5805.t1</name>
</gene>
<protein>
    <recommendedName>
        <fullName evidence="7">RWD domain-containing protein</fullName>
    </recommendedName>
</protein>
<evidence type="ECO:0000313" key="9">
    <source>
        <dbReference type="Proteomes" id="UP001061958"/>
    </source>
</evidence>
<sequence length="265" mass="30947">MKESLAEERQALKLIYGEDLFWNPEQETLSVQLFISDRTALVQFYLPSEYPQHDKPQVLVQARWVPKETRHQIVSLLRDKFDERGGPILYEMTEFCREKLQDFYDSQYGPIMEEEREQEQPYDVSLEDSRWHHKEDNAIEECCLGQVLVDRKSVFQGLVIEVDDENKIDNLLNSLHQHRKIGSATHLIASWRIVTSHGHLIQDWDDDGEKGGGQRILQLLVNRNIHNVLLVVCRWFGGILLGPVRFHHIQQAAKSALDHKYPKQG</sequence>
<accession>A0A9C7Q1A2</accession>
<dbReference type="GO" id="GO:0006446">
    <property type="term" value="P:regulation of translational initiation"/>
    <property type="evidence" value="ECO:0007669"/>
    <property type="project" value="TreeGrafter"/>
</dbReference>
<dbReference type="PROSITE" id="PS00910">
    <property type="entry name" value="UPF0029"/>
    <property type="match status" value="1"/>
</dbReference>
<dbReference type="PANTHER" id="PTHR16301">
    <property type="entry name" value="IMPACT-RELATED"/>
    <property type="match status" value="1"/>
</dbReference>
<keyword evidence="4" id="KW-0678">Repressor</keyword>
<reference evidence="8" key="2">
    <citation type="submission" date="2022-01" db="EMBL/GenBank/DDBJ databases">
        <authorList>
            <person name="Hirooka S."/>
            <person name="Miyagishima S.Y."/>
        </authorList>
    </citation>
    <scope>NUCLEOTIDE SEQUENCE</scope>
    <source>
        <strain evidence="8">NBRC 102759</strain>
    </source>
</reference>
<evidence type="ECO:0000256" key="4">
    <source>
        <dbReference type="ARBA" id="ARBA00022491"/>
    </source>
</evidence>
<dbReference type="OrthoDB" id="69641at2759"/>
<dbReference type="SUPFAM" id="SSF54495">
    <property type="entry name" value="UBC-like"/>
    <property type="match status" value="1"/>
</dbReference>